<evidence type="ECO:0000259" key="2">
    <source>
        <dbReference type="Pfam" id="PF06904"/>
    </source>
</evidence>
<evidence type="ECO:0000313" key="4">
    <source>
        <dbReference type="Proteomes" id="UP001197214"/>
    </source>
</evidence>
<protein>
    <submittedName>
        <fullName evidence="3">Extensin family protein</fullName>
    </submittedName>
</protein>
<comment type="caution">
    <text evidence="3">The sequence shown here is derived from an EMBL/GenBank/DDBJ whole genome shotgun (WGS) entry which is preliminary data.</text>
</comment>
<proteinExistence type="predicted"/>
<dbReference type="EMBL" id="JAHWZX010000003">
    <property type="protein sequence ID" value="MBW4330193.1"/>
    <property type="molecule type" value="Genomic_DNA"/>
</dbReference>
<dbReference type="Proteomes" id="UP001197214">
    <property type="component" value="Unassembled WGS sequence"/>
</dbReference>
<sequence>MRAIFRPVSALLLASLLAGCIFGGGEKDRPAPRQSAHKTVAAPPTNRETRQCYADLSRGGYQFRPLPDRDYGGGCEVRGAVQLLDIGVPVTGIKAMQCGLADKFTAWITHGVRPAAIQILGSDVVRVETYGTYACRNIRGNASASGKLSQHAKANAVDVSGFVLADGRHITVEKDWDTNDSRIHRFMEVIHASACKRFDTVLSPDYNAAHYNHFHIDMGGGHFCR</sequence>
<feature type="signal peptide" evidence="1">
    <location>
        <begin position="1"/>
        <end position="23"/>
    </location>
</feature>
<dbReference type="RefSeq" id="WP_219237296.1">
    <property type="nucleotide sequence ID" value="NZ_JAHWZX010000003.1"/>
</dbReference>
<name>A0ABS6XK53_9SPHN</name>
<feature type="domain" description="Extensin-like C-terminal" evidence="2">
    <location>
        <begin position="51"/>
        <end position="225"/>
    </location>
</feature>
<evidence type="ECO:0000313" key="3">
    <source>
        <dbReference type="EMBL" id="MBW4330193.1"/>
    </source>
</evidence>
<reference evidence="3 4" key="1">
    <citation type="submission" date="2021-07" db="EMBL/GenBank/DDBJ databases">
        <title>Stakelama flava sp. nov., a novel endophytic bacterium isolated from branch of Kandelia candel.</title>
        <authorList>
            <person name="Tuo L."/>
        </authorList>
    </citation>
    <scope>NUCLEOTIDE SEQUENCE [LARGE SCALE GENOMIC DNA]</scope>
    <source>
        <strain evidence="3 4">CBK3Z-3</strain>
    </source>
</reference>
<dbReference type="PROSITE" id="PS51257">
    <property type="entry name" value="PROKAR_LIPOPROTEIN"/>
    <property type="match status" value="1"/>
</dbReference>
<keyword evidence="1" id="KW-0732">Signal</keyword>
<gene>
    <name evidence="3" type="ORF">KY084_04800</name>
</gene>
<dbReference type="Pfam" id="PF06904">
    <property type="entry name" value="Extensin-like_C"/>
    <property type="match status" value="1"/>
</dbReference>
<evidence type="ECO:0000256" key="1">
    <source>
        <dbReference type="SAM" id="SignalP"/>
    </source>
</evidence>
<feature type="chain" id="PRO_5046818578" evidence="1">
    <location>
        <begin position="24"/>
        <end position="225"/>
    </location>
</feature>
<dbReference type="InterPro" id="IPR009683">
    <property type="entry name" value="Extensin-like_C"/>
</dbReference>
<organism evidence="3 4">
    <name type="scientific">Stakelama flava</name>
    <dbReference type="NCBI Taxonomy" id="2860338"/>
    <lineage>
        <taxon>Bacteria</taxon>
        <taxon>Pseudomonadati</taxon>
        <taxon>Pseudomonadota</taxon>
        <taxon>Alphaproteobacteria</taxon>
        <taxon>Sphingomonadales</taxon>
        <taxon>Sphingomonadaceae</taxon>
        <taxon>Stakelama</taxon>
    </lineage>
</organism>
<accession>A0ABS6XK53</accession>
<keyword evidence="4" id="KW-1185">Reference proteome</keyword>